<dbReference type="Proteomes" id="UP001054945">
    <property type="component" value="Unassembled WGS sequence"/>
</dbReference>
<accession>A0AAV4WV18</accession>
<comment type="caution">
    <text evidence="1">The sequence shown here is derived from an EMBL/GenBank/DDBJ whole genome shotgun (WGS) entry which is preliminary data.</text>
</comment>
<gene>
    <name evidence="1" type="ORF">CEXT_458001</name>
</gene>
<dbReference type="AlphaFoldDB" id="A0AAV4WV18"/>
<organism evidence="1 2">
    <name type="scientific">Caerostris extrusa</name>
    <name type="common">Bark spider</name>
    <name type="synonym">Caerostris bankana</name>
    <dbReference type="NCBI Taxonomy" id="172846"/>
    <lineage>
        <taxon>Eukaryota</taxon>
        <taxon>Metazoa</taxon>
        <taxon>Ecdysozoa</taxon>
        <taxon>Arthropoda</taxon>
        <taxon>Chelicerata</taxon>
        <taxon>Arachnida</taxon>
        <taxon>Araneae</taxon>
        <taxon>Araneomorphae</taxon>
        <taxon>Entelegynae</taxon>
        <taxon>Araneoidea</taxon>
        <taxon>Araneidae</taxon>
        <taxon>Caerostris</taxon>
    </lineage>
</organism>
<dbReference type="EMBL" id="BPLR01016743">
    <property type="protein sequence ID" value="GIY86109.1"/>
    <property type="molecule type" value="Genomic_DNA"/>
</dbReference>
<sequence length="166" mass="18901">MVKSFEIISLQWIAVDMVEQMKSAHDVTFQWHIRRYIFSCLLLLVDRDRDGMLKHLDKNHLSRYEAWARPRFTGQPYNKGTVDATVQYTFNHCTAFCLNVGLKWGCRVAFALSAHCVLRAIKLHPADKGRVSSGSSRNGAALVGHLGALMLLSKLNARRFRLPTEN</sequence>
<reference evidence="1 2" key="1">
    <citation type="submission" date="2021-06" db="EMBL/GenBank/DDBJ databases">
        <title>Caerostris extrusa draft genome.</title>
        <authorList>
            <person name="Kono N."/>
            <person name="Arakawa K."/>
        </authorList>
    </citation>
    <scope>NUCLEOTIDE SEQUENCE [LARGE SCALE GENOMIC DNA]</scope>
</reference>
<name>A0AAV4WV18_CAEEX</name>
<proteinExistence type="predicted"/>
<keyword evidence="2" id="KW-1185">Reference proteome</keyword>
<evidence type="ECO:0000313" key="1">
    <source>
        <dbReference type="EMBL" id="GIY86109.1"/>
    </source>
</evidence>
<protein>
    <submittedName>
        <fullName evidence="1">Uncharacterized protein</fullName>
    </submittedName>
</protein>
<evidence type="ECO:0000313" key="2">
    <source>
        <dbReference type="Proteomes" id="UP001054945"/>
    </source>
</evidence>